<feature type="transmembrane region" description="Helical" evidence="1">
    <location>
        <begin position="99"/>
        <end position="119"/>
    </location>
</feature>
<feature type="transmembrane region" description="Helical" evidence="1">
    <location>
        <begin position="196"/>
        <end position="217"/>
    </location>
</feature>
<dbReference type="KEGG" id="add:HUW48_13165"/>
<dbReference type="InterPro" id="IPR010295">
    <property type="entry name" value="DUF898"/>
</dbReference>
<dbReference type="Pfam" id="PF05987">
    <property type="entry name" value="DUF898"/>
    <property type="match status" value="2"/>
</dbReference>
<evidence type="ECO:0000256" key="1">
    <source>
        <dbReference type="SAM" id="Phobius"/>
    </source>
</evidence>
<dbReference type="AlphaFoldDB" id="A0A7L7L7Y9"/>
<evidence type="ECO:0000313" key="3">
    <source>
        <dbReference type="Proteomes" id="UP000514509"/>
    </source>
</evidence>
<organism evidence="2 3">
    <name type="scientific">Adhaeribacter radiodurans</name>
    <dbReference type="NCBI Taxonomy" id="2745197"/>
    <lineage>
        <taxon>Bacteria</taxon>
        <taxon>Pseudomonadati</taxon>
        <taxon>Bacteroidota</taxon>
        <taxon>Cytophagia</taxon>
        <taxon>Cytophagales</taxon>
        <taxon>Hymenobacteraceae</taxon>
        <taxon>Adhaeribacter</taxon>
    </lineage>
</organism>
<feature type="transmembrane region" description="Helical" evidence="1">
    <location>
        <begin position="74"/>
        <end position="93"/>
    </location>
</feature>
<name>A0A7L7L7Y9_9BACT</name>
<feature type="transmembrane region" description="Helical" evidence="1">
    <location>
        <begin position="255"/>
        <end position="274"/>
    </location>
</feature>
<feature type="transmembrane region" description="Helical" evidence="1">
    <location>
        <begin position="20"/>
        <end position="41"/>
    </location>
</feature>
<gene>
    <name evidence="2" type="ORF">HUW48_13165</name>
</gene>
<proteinExistence type="predicted"/>
<keyword evidence="1" id="KW-1133">Transmembrane helix</keyword>
<keyword evidence="3" id="KW-1185">Reference proteome</keyword>
<dbReference type="Proteomes" id="UP000514509">
    <property type="component" value="Chromosome"/>
</dbReference>
<evidence type="ECO:0000313" key="2">
    <source>
        <dbReference type="EMBL" id="QMU28930.1"/>
    </source>
</evidence>
<dbReference type="EMBL" id="CP055153">
    <property type="protein sequence ID" value="QMU28930.1"/>
    <property type="molecule type" value="Genomic_DNA"/>
</dbReference>
<reference evidence="2 3" key="1">
    <citation type="submission" date="2020-08" db="EMBL/GenBank/DDBJ databases">
        <title>Adhaeribacter dokdonensis sp. nov., isolated from the rhizosphere of Elymus tsukushiensis, a plant native to the Dokdo Islands, Republic of Korea.</title>
        <authorList>
            <person name="Ghim S.Y."/>
        </authorList>
    </citation>
    <scope>NUCLEOTIDE SEQUENCE [LARGE SCALE GENOMIC DNA]</scope>
    <source>
        <strain evidence="2 3">KUDC8001</strain>
    </source>
</reference>
<accession>A0A7L7L7Y9</accession>
<sequence length="319" mass="36463">MNEVYTESKKFTFHGKSGSYFELQVANWVLTAVTLGIYYPWAKANKLRYLYQKTEFAGSRFTFHGTGKEMFKGFIKAIGLFMVLYAVLVGFALSGDPNLVKIGIAIVYLGTAFLIPMALHGSMRYRTSRSSWRGIHFGYRGSLKSLYSVFFVNLFLTLFSFGIYMPWFITNLRREIIGNLRFGDAQFSFEGSASELFMILLKGQLLTILTLGVYYFFMTRDLYKHLVNNIFLHQNGEYAHLEINITGWGLAKLEIVNLFILIFTLGLGAPLVTVRTLRYLLANTELEGFFDPDGLVQTEEQYQNATYEDVADMLDLNLV</sequence>
<dbReference type="RefSeq" id="WP_182416111.1">
    <property type="nucleotide sequence ID" value="NZ_CP055153.1"/>
</dbReference>
<feature type="transmembrane region" description="Helical" evidence="1">
    <location>
        <begin position="146"/>
        <end position="169"/>
    </location>
</feature>
<keyword evidence="1" id="KW-0472">Membrane</keyword>
<keyword evidence="1" id="KW-0812">Transmembrane</keyword>
<protein>
    <submittedName>
        <fullName evidence="2">DUF898 domain-containing protein</fullName>
    </submittedName>
</protein>